<dbReference type="EMBL" id="JBHTJG010000005">
    <property type="protein sequence ID" value="MFD0947113.1"/>
    <property type="molecule type" value="Genomic_DNA"/>
</dbReference>
<accession>A0ABW3H6P3</accession>
<dbReference type="SUPFAM" id="SSF52266">
    <property type="entry name" value="SGNH hydrolase"/>
    <property type="match status" value="1"/>
</dbReference>
<proteinExistence type="predicted"/>
<keyword evidence="3" id="KW-0378">Hydrolase</keyword>
<evidence type="ECO:0000256" key="2">
    <source>
        <dbReference type="SAM" id="SignalP"/>
    </source>
</evidence>
<dbReference type="GO" id="GO:0016787">
    <property type="term" value="F:hydrolase activity"/>
    <property type="evidence" value="ECO:0007669"/>
    <property type="project" value="UniProtKB-KW"/>
</dbReference>
<evidence type="ECO:0000313" key="3">
    <source>
        <dbReference type="EMBL" id="MFD0947113.1"/>
    </source>
</evidence>
<dbReference type="Gene3D" id="2.60.120.1360">
    <property type="match status" value="1"/>
</dbReference>
<evidence type="ECO:0000256" key="1">
    <source>
        <dbReference type="SAM" id="MobiDB-lite"/>
    </source>
</evidence>
<name>A0ABW3H6P3_9SPHN</name>
<evidence type="ECO:0000313" key="4">
    <source>
        <dbReference type="Proteomes" id="UP001596977"/>
    </source>
</evidence>
<organism evidence="3 4">
    <name type="scientific">Sphingomonas canadensis</name>
    <dbReference type="NCBI Taxonomy" id="1219257"/>
    <lineage>
        <taxon>Bacteria</taxon>
        <taxon>Pseudomonadati</taxon>
        <taxon>Pseudomonadota</taxon>
        <taxon>Alphaproteobacteria</taxon>
        <taxon>Sphingomonadales</taxon>
        <taxon>Sphingomonadaceae</taxon>
        <taxon>Sphingomonas</taxon>
    </lineage>
</organism>
<dbReference type="Gene3D" id="3.40.50.1110">
    <property type="entry name" value="SGNH hydrolase"/>
    <property type="match status" value="1"/>
</dbReference>
<dbReference type="Proteomes" id="UP001596977">
    <property type="component" value="Unassembled WGS sequence"/>
</dbReference>
<feature type="chain" id="PRO_5046990685" evidence="2">
    <location>
        <begin position="24"/>
        <end position="459"/>
    </location>
</feature>
<gene>
    <name evidence="3" type="ORF">ACFQ1E_12255</name>
</gene>
<reference evidence="4" key="1">
    <citation type="journal article" date="2019" name="Int. J. Syst. Evol. Microbiol.">
        <title>The Global Catalogue of Microorganisms (GCM) 10K type strain sequencing project: providing services to taxonomists for standard genome sequencing and annotation.</title>
        <authorList>
            <consortium name="The Broad Institute Genomics Platform"/>
            <consortium name="The Broad Institute Genome Sequencing Center for Infectious Disease"/>
            <person name="Wu L."/>
            <person name="Ma J."/>
        </authorList>
    </citation>
    <scope>NUCLEOTIDE SEQUENCE [LARGE SCALE GENOMIC DNA]</scope>
    <source>
        <strain evidence="4">CCUG 62982</strain>
    </source>
</reference>
<dbReference type="InterPro" id="IPR036514">
    <property type="entry name" value="SGNH_hydro_sf"/>
</dbReference>
<dbReference type="RefSeq" id="WP_264944530.1">
    <property type="nucleotide sequence ID" value="NZ_JAPDRA010000005.1"/>
</dbReference>
<keyword evidence="4" id="KW-1185">Reference proteome</keyword>
<keyword evidence="2" id="KW-0732">Signal</keyword>
<comment type="caution">
    <text evidence="3">The sequence shown here is derived from an EMBL/GenBank/DDBJ whole genome shotgun (WGS) entry which is preliminary data.</text>
</comment>
<feature type="region of interest" description="Disordered" evidence="1">
    <location>
        <begin position="431"/>
        <end position="459"/>
    </location>
</feature>
<protein>
    <submittedName>
        <fullName evidence="3">SGNH/GDSL hydrolase family protein</fullName>
    </submittedName>
</protein>
<feature type="signal peptide" evidence="2">
    <location>
        <begin position="1"/>
        <end position="23"/>
    </location>
</feature>
<sequence length="459" mass="48979">MARLRSAAAALALLLCGAPAAMARDGYPPEPGACDGRLCYAESIAPFLAKLRADPRRAHVPVHIIQIGDSHTAGDMITNGWRMQLQARYGNGGRGVLAGGKPYGGYLTWGVTASQTPGWVVNATFGKAYSEYGPELGISGFTQSVAAPGERLSIAADSPDQYFDQITVCAMTSPGAGAVLLRMGMVAEEEWRLASVERQPACRTMRTRTKVASAEIVTLDEGPVSITSFATFRSDGGVVLSNLGVVGSQAIHLNRASDAVVRAEFQAYAPDLIVLAFGTNEGFAPNFAIDNYETQLRRQVARIRRLAGPNVPILLLGAPDAATRNVALRPEYDCGEGLGPPRSLGEVRARQIRVAHDMRLGFWNWAAAMGSQCAAYSWKTAGQMRGDFVHFTREGGTMIGQMLDSDLTRASLAVRPAVLRPRLTPPLVQVSAGNMDQAEEALRDRAGDAPPGASEVQRP</sequence>